<dbReference type="PROSITE" id="PS01244">
    <property type="entry name" value="ACONITASE_2"/>
    <property type="match status" value="1"/>
</dbReference>
<organism evidence="13 14">
    <name type="scientific">Lentilactobacillus farraginis DSM 18382 = JCM 14108</name>
    <dbReference type="NCBI Taxonomy" id="1423743"/>
    <lineage>
        <taxon>Bacteria</taxon>
        <taxon>Bacillati</taxon>
        <taxon>Bacillota</taxon>
        <taxon>Bacilli</taxon>
        <taxon>Lactobacillales</taxon>
        <taxon>Lactobacillaceae</taxon>
        <taxon>Lentilactobacillus</taxon>
    </lineage>
</organism>
<keyword evidence="8 10" id="KW-0456">Lyase</keyword>
<dbReference type="CDD" id="cd01580">
    <property type="entry name" value="AcnA_IRP_Swivel"/>
    <property type="match status" value="1"/>
</dbReference>
<evidence type="ECO:0000256" key="6">
    <source>
        <dbReference type="ARBA" id="ARBA00023004"/>
    </source>
</evidence>
<gene>
    <name evidence="13" type="ORF">FD41_GL002858</name>
</gene>
<dbReference type="EC" id="4.2.1.3" evidence="10"/>
<dbReference type="GO" id="GO:0051539">
    <property type="term" value="F:4 iron, 4 sulfur cluster binding"/>
    <property type="evidence" value="ECO:0007669"/>
    <property type="project" value="UniProtKB-KW"/>
</dbReference>
<dbReference type="GO" id="GO:0006099">
    <property type="term" value="P:tricarboxylic acid cycle"/>
    <property type="evidence" value="ECO:0007669"/>
    <property type="project" value="UniProtKB-UniPathway"/>
</dbReference>
<dbReference type="Gene3D" id="3.20.19.10">
    <property type="entry name" value="Aconitase, domain 4"/>
    <property type="match status" value="1"/>
</dbReference>
<dbReference type="AlphaFoldDB" id="A0A0R1VST4"/>
<dbReference type="GO" id="GO:0003994">
    <property type="term" value="F:aconitate hydratase activity"/>
    <property type="evidence" value="ECO:0007669"/>
    <property type="project" value="UniProtKB-EC"/>
</dbReference>
<dbReference type="GO" id="GO:0046872">
    <property type="term" value="F:metal ion binding"/>
    <property type="evidence" value="ECO:0007669"/>
    <property type="project" value="UniProtKB-KW"/>
</dbReference>
<evidence type="ECO:0000313" key="13">
    <source>
        <dbReference type="EMBL" id="KRM08816.1"/>
    </source>
</evidence>
<feature type="domain" description="Aconitase A/isopropylmalate dehydratase small subunit swivel" evidence="12">
    <location>
        <begin position="682"/>
        <end position="808"/>
    </location>
</feature>
<comment type="cofactor">
    <cofactor evidence="1">
        <name>[4Fe-4S] cluster</name>
        <dbReference type="ChEBI" id="CHEBI:49883"/>
    </cofactor>
</comment>
<accession>A0A0R1VST4</accession>
<dbReference type="Pfam" id="PF00694">
    <property type="entry name" value="Aconitase_C"/>
    <property type="match status" value="1"/>
</dbReference>
<comment type="caution">
    <text evidence="13">The sequence shown here is derived from an EMBL/GenBank/DDBJ whole genome shotgun (WGS) entry which is preliminary data.</text>
</comment>
<evidence type="ECO:0000256" key="4">
    <source>
        <dbReference type="ARBA" id="ARBA00011245"/>
    </source>
</evidence>
<proteinExistence type="inferred from homology"/>
<keyword evidence="14" id="KW-1185">Reference proteome</keyword>
<keyword evidence="7 10" id="KW-0411">Iron-sulfur</keyword>
<feature type="domain" description="Aconitase/3-isopropylmalate dehydratase large subunit alpha/beta/alpha" evidence="11">
    <location>
        <begin position="76"/>
        <end position="556"/>
    </location>
</feature>
<dbReference type="PATRIC" id="fig|1423743.5.peg.2947"/>
<comment type="pathway">
    <text evidence="2">Carbohydrate metabolism; tricarboxylic acid cycle; isocitrate from oxaloacetate: step 2/2.</text>
</comment>
<evidence type="ECO:0000259" key="11">
    <source>
        <dbReference type="Pfam" id="PF00330"/>
    </source>
</evidence>
<dbReference type="PROSITE" id="PS00450">
    <property type="entry name" value="ACONITASE_1"/>
    <property type="match status" value="1"/>
</dbReference>
<dbReference type="InterPro" id="IPR018136">
    <property type="entry name" value="Aconitase_4Fe-4S_BS"/>
</dbReference>
<evidence type="ECO:0000256" key="8">
    <source>
        <dbReference type="ARBA" id="ARBA00023239"/>
    </source>
</evidence>
<protein>
    <recommendedName>
        <fullName evidence="10">Aconitate hydratase</fullName>
        <shortName evidence="10">Aconitase</shortName>
        <ecNumber evidence="10">4.2.1.3</ecNumber>
    </recommendedName>
</protein>
<comment type="subunit">
    <text evidence="4">Monomer.</text>
</comment>
<dbReference type="EMBL" id="AZFY01000070">
    <property type="protein sequence ID" value="KRM08816.1"/>
    <property type="molecule type" value="Genomic_DNA"/>
</dbReference>
<reference evidence="13 14" key="1">
    <citation type="journal article" date="2015" name="Genome Announc.">
        <title>Expanding the biotechnology potential of lactobacilli through comparative genomics of 213 strains and associated genera.</title>
        <authorList>
            <person name="Sun Z."/>
            <person name="Harris H.M."/>
            <person name="McCann A."/>
            <person name="Guo C."/>
            <person name="Argimon S."/>
            <person name="Zhang W."/>
            <person name="Yang X."/>
            <person name="Jeffery I.B."/>
            <person name="Cooney J.C."/>
            <person name="Kagawa T.F."/>
            <person name="Liu W."/>
            <person name="Song Y."/>
            <person name="Salvetti E."/>
            <person name="Wrobel A."/>
            <person name="Rasinkangas P."/>
            <person name="Parkhill J."/>
            <person name="Rea M.C."/>
            <person name="O'Sullivan O."/>
            <person name="Ritari J."/>
            <person name="Douillard F.P."/>
            <person name="Paul Ross R."/>
            <person name="Yang R."/>
            <person name="Briner A.E."/>
            <person name="Felis G.E."/>
            <person name="de Vos W.M."/>
            <person name="Barrangou R."/>
            <person name="Klaenhammer T.R."/>
            <person name="Caufield P.W."/>
            <person name="Cui Y."/>
            <person name="Zhang H."/>
            <person name="O'Toole P.W."/>
        </authorList>
    </citation>
    <scope>NUCLEOTIDE SEQUENCE [LARGE SCALE GENOMIC DNA]</scope>
    <source>
        <strain evidence="13 14">DSM 18382</strain>
    </source>
</reference>
<dbReference type="NCBIfam" id="NF009520">
    <property type="entry name" value="PRK12881.1"/>
    <property type="match status" value="1"/>
</dbReference>
<dbReference type="InterPro" id="IPR006249">
    <property type="entry name" value="Aconitase/IRP2"/>
</dbReference>
<dbReference type="PANTHER" id="PTHR11670">
    <property type="entry name" value="ACONITASE/IRON-RESPONSIVE ELEMENT FAMILY MEMBER"/>
    <property type="match status" value="1"/>
</dbReference>
<dbReference type="InterPro" id="IPR015928">
    <property type="entry name" value="Aconitase/3IPM_dehydase_swvl"/>
</dbReference>
<dbReference type="Gene3D" id="3.30.499.10">
    <property type="entry name" value="Aconitase, domain 3"/>
    <property type="match status" value="2"/>
</dbReference>
<evidence type="ECO:0000256" key="1">
    <source>
        <dbReference type="ARBA" id="ARBA00001966"/>
    </source>
</evidence>
<keyword evidence="10" id="KW-0004">4Fe-4S</keyword>
<evidence type="ECO:0000313" key="14">
    <source>
        <dbReference type="Proteomes" id="UP000051966"/>
    </source>
</evidence>
<sequence>MKDGGLFMNNSYRQQLKLTGGTYQFYNIDAYLKDQGQDVETLPYSIRVLLEEALRHASETPEREQVLSAFNDWDHQHDKDIPHQPERVILQDLTGVPALVDLAAIRDAVARRGGDVDSINPEVPVHLVIDHSVQVDHSGNEDAFSYNIQQEFKRNSERYTFLKWAQNSFENLTVIPPDTGIIHQVNLEYLADVIHAKKLTDGSYEAFPDTLVGTDSHTTMINGLGVLGWGVGGIEAESSMLGAATYMPMPKVVGVKLTGKLREGITATDLALTLTHLLREHDVVGKFVEFYGGGAQNLPLAYRATIANMAPEYGATCGFFPIDQQTIDYLQLTNRPAEQIELVEAYAKANHLFYDDKAARHYTETVLLDLTTVQSSLAGPNRPQDTVFLKDMPKQFDDRRQIPDYPIKVNGKKFNIRVGSLGIAAITSCTNTSNPEVLLAAGLIAKKAVELGLKVPDYVKTSLAPGSRVVTQYLAAAGLQPYLDKLGFNLVGYGCTTCIGNSGQLKEDLQTRLTEDPYPIAAVESGNRNFEGRVNPLIKDTYLASPPLVVLYALAGTCDIDLTTQPVGKSQDGQPVYLKDLWPTDEAVAKLSRKYLKPAEFKKNYQSILNQNATWDALPAPESATYEWDPNSTYIASPPFFDGIAGSQHLSGLRVLAKLGDSITTDHISPAGYIGSQTPAGRYLKSKGVAIKDFNSYGSRRGNHEVMMRGTLANIRLKNQLTPDKTGGFTKYLPTGEETTIFEAAQRYQADQTGLVILAGKDYGMGSSRDWAAKGVKLLGVKAIIAESFERIHRANLAMMGVVPLQYRDGQTAETLGLDGTETFSIDLDGPIAHVTAEKSGRQIKFDTIVRFDTPVDWTYYKDGGIMPMIVENKLASAKDAAQKE</sequence>
<dbReference type="FunFam" id="3.20.19.10:FF:000001">
    <property type="entry name" value="Aconitate hydratase"/>
    <property type="match status" value="1"/>
</dbReference>
<dbReference type="InterPro" id="IPR001030">
    <property type="entry name" value="Acoase/IPM_deHydtase_lsu_aba"/>
</dbReference>
<dbReference type="NCBIfam" id="NF006757">
    <property type="entry name" value="PRK09277.1"/>
    <property type="match status" value="1"/>
</dbReference>
<keyword evidence="5" id="KW-0479">Metal-binding</keyword>
<evidence type="ECO:0000256" key="2">
    <source>
        <dbReference type="ARBA" id="ARBA00004717"/>
    </source>
</evidence>
<dbReference type="PRINTS" id="PR00415">
    <property type="entry name" value="ACONITASE"/>
</dbReference>
<dbReference type="Gene3D" id="6.10.190.10">
    <property type="match status" value="1"/>
</dbReference>
<dbReference type="SUPFAM" id="SSF53732">
    <property type="entry name" value="Aconitase iron-sulfur domain"/>
    <property type="match status" value="1"/>
</dbReference>
<dbReference type="Pfam" id="PF00330">
    <property type="entry name" value="Aconitase"/>
    <property type="match status" value="1"/>
</dbReference>
<dbReference type="InterPro" id="IPR036008">
    <property type="entry name" value="Aconitase_4Fe-4S_dom"/>
</dbReference>
<evidence type="ECO:0000256" key="7">
    <source>
        <dbReference type="ARBA" id="ARBA00023014"/>
    </source>
</evidence>
<dbReference type="InterPro" id="IPR015931">
    <property type="entry name" value="Acnase/IPM_dHydase_lsu_aba_1/3"/>
</dbReference>
<dbReference type="UniPathway" id="UPA00223">
    <property type="reaction ID" value="UER00718"/>
</dbReference>
<evidence type="ECO:0000259" key="12">
    <source>
        <dbReference type="Pfam" id="PF00694"/>
    </source>
</evidence>
<keyword evidence="6 10" id="KW-0408">Iron</keyword>
<evidence type="ECO:0000256" key="9">
    <source>
        <dbReference type="ARBA" id="ARBA00023501"/>
    </source>
</evidence>
<name>A0A0R1VST4_9LACO</name>
<dbReference type="NCBIfam" id="TIGR01341">
    <property type="entry name" value="aconitase_1"/>
    <property type="match status" value="1"/>
</dbReference>
<comment type="similarity">
    <text evidence="3 10">Belongs to the aconitase/IPM isomerase family.</text>
</comment>
<dbReference type="InterPro" id="IPR044137">
    <property type="entry name" value="AcnA_IRP_Swivel"/>
</dbReference>
<dbReference type="InterPro" id="IPR000573">
    <property type="entry name" value="AconitaseA/IPMdHydase_ssu_swvl"/>
</dbReference>
<comment type="catalytic activity">
    <reaction evidence="9 10">
        <text>citrate = D-threo-isocitrate</text>
        <dbReference type="Rhea" id="RHEA:10336"/>
        <dbReference type="ChEBI" id="CHEBI:15562"/>
        <dbReference type="ChEBI" id="CHEBI:16947"/>
        <dbReference type="EC" id="4.2.1.3"/>
    </reaction>
</comment>
<evidence type="ECO:0000256" key="5">
    <source>
        <dbReference type="ARBA" id="ARBA00022723"/>
    </source>
</evidence>
<comment type="function">
    <text evidence="10">Catalyzes the isomerization of citrate to isocitrate via cis-aconitate.</text>
</comment>
<dbReference type="Proteomes" id="UP000051966">
    <property type="component" value="Unassembled WGS sequence"/>
</dbReference>
<dbReference type="SUPFAM" id="SSF52016">
    <property type="entry name" value="LeuD/IlvD-like"/>
    <property type="match status" value="1"/>
</dbReference>
<evidence type="ECO:0000256" key="3">
    <source>
        <dbReference type="ARBA" id="ARBA00007185"/>
    </source>
</evidence>
<evidence type="ECO:0000256" key="10">
    <source>
        <dbReference type="RuleBase" id="RU361275"/>
    </source>
</evidence>